<protein>
    <recommendedName>
        <fullName evidence="8">Hydroxylysine kinase</fullName>
        <ecNumber evidence="7">2.7.1.81</ecNumber>
    </recommendedName>
</protein>
<dbReference type="EC" id="2.7.1.81" evidence="7"/>
<comment type="subcellular location">
    <subcellularLocation>
        <location evidence="1">Cytoplasm</location>
    </subcellularLocation>
</comment>
<evidence type="ECO:0000256" key="6">
    <source>
        <dbReference type="ARBA" id="ARBA00037368"/>
    </source>
</evidence>
<dbReference type="Proteomes" id="UP000054715">
    <property type="component" value="Unassembled WGS sequence"/>
</dbReference>
<gene>
    <name evidence="10" type="ORF">Ljam_1371</name>
</gene>
<dbReference type="Gene3D" id="3.30.200.20">
    <property type="entry name" value="Phosphorylase Kinase, domain 1"/>
    <property type="match status" value="1"/>
</dbReference>
<evidence type="ECO:0000256" key="2">
    <source>
        <dbReference type="ARBA" id="ARBA00022490"/>
    </source>
</evidence>
<dbReference type="EMBL" id="LNYG01000013">
    <property type="protein sequence ID" value="KTD07176.1"/>
    <property type="molecule type" value="Genomic_DNA"/>
</dbReference>
<evidence type="ECO:0000256" key="8">
    <source>
        <dbReference type="ARBA" id="ARBA00040505"/>
    </source>
</evidence>
<proteinExistence type="predicted"/>
<keyword evidence="3" id="KW-0808">Transferase</keyword>
<organism evidence="10 11">
    <name type="scientific">Legionella jamestowniensis</name>
    <dbReference type="NCBI Taxonomy" id="455"/>
    <lineage>
        <taxon>Bacteria</taxon>
        <taxon>Pseudomonadati</taxon>
        <taxon>Pseudomonadota</taxon>
        <taxon>Gammaproteobacteria</taxon>
        <taxon>Legionellales</taxon>
        <taxon>Legionellaceae</taxon>
        <taxon>Legionella</taxon>
    </lineage>
</organism>
<evidence type="ECO:0000256" key="1">
    <source>
        <dbReference type="ARBA" id="ARBA00004496"/>
    </source>
</evidence>
<dbReference type="PANTHER" id="PTHR21064:SF1">
    <property type="entry name" value="HYDROXYLYSINE KINASE"/>
    <property type="match status" value="1"/>
</dbReference>
<feature type="domain" description="Aminoglycoside phosphotransferase" evidence="9">
    <location>
        <begin position="23"/>
        <end position="255"/>
    </location>
</feature>
<comment type="function">
    <text evidence="6">Catalyzes the GTP-dependent phosphorylation of 5-hydroxy-L-lysine.</text>
</comment>
<sequence length="344" mass="39343">MGDFLASEVEEIVLKHYRLKVSAKKLPGGHDVNFHLTCDDKRQFLLKISHPEEPKSVLEMQNVALLQLNSNKHFKVPDPQKTLSGDYIVILDSDKTEFRYARLFTYIEDKLLADESRESLDLLSDFGEKLGQLSLALDKFQHAAAKRPFTWDLLQANLIGGHLSKIRNENDKKLIKSIYDHYIDTMLPELVKLRSSIIHNDVNPWNVLISNSTGQSRVSGFIDFGDMIESATICELAIAVTYAIMEKKNPLQAAAAIIEKYHGIYPLQEDEVEVLFDLILIRLCVTVVHSMLRNDSHDLNDTLSIAEEPAWKLLRELSQVNSLDATRIFKEACQMEEYKNSFYF</sequence>
<evidence type="ECO:0000256" key="4">
    <source>
        <dbReference type="ARBA" id="ARBA00022777"/>
    </source>
</evidence>
<dbReference type="SUPFAM" id="SSF56112">
    <property type="entry name" value="Protein kinase-like (PK-like)"/>
    <property type="match status" value="1"/>
</dbReference>
<keyword evidence="4" id="KW-0418">Kinase</keyword>
<reference evidence="10 11" key="1">
    <citation type="submission" date="2015-11" db="EMBL/GenBank/DDBJ databases">
        <title>Genomic analysis of 38 Legionella species identifies large and diverse effector repertoires.</title>
        <authorList>
            <person name="Burstein D."/>
            <person name="Amaro F."/>
            <person name="Zusman T."/>
            <person name="Lifshitz Z."/>
            <person name="Cohen O."/>
            <person name="Gilbert J.A."/>
            <person name="Pupko T."/>
            <person name="Shuman H.A."/>
            <person name="Segal G."/>
        </authorList>
    </citation>
    <scope>NUCLEOTIDE SEQUENCE [LARGE SCALE GENOMIC DNA]</scope>
    <source>
        <strain evidence="10 11">JA-26-G1-E2</strain>
    </source>
</reference>
<dbReference type="STRING" id="455.Ljam_1371"/>
<evidence type="ECO:0000256" key="7">
    <source>
        <dbReference type="ARBA" id="ARBA00038873"/>
    </source>
</evidence>
<dbReference type="InterPro" id="IPR011009">
    <property type="entry name" value="Kinase-like_dom_sf"/>
</dbReference>
<name>A0A0W0UH48_9GAMM</name>
<dbReference type="AlphaFoldDB" id="A0A0W0UH48"/>
<evidence type="ECO:0000256" key="5">
    <source>
        <dbReference type="ARBA" id="ARBA00036820"/>
    </source>
</evidence>
<evidence type="ECO:0000256" key="3">
    <source>
        <dbReference type="ARBA" id="ARBA00022679"/>
    </source>
</evidence>
<comment type="catalytic activity">
    <reaction evidence="5">
        <text>(5R)-5-hydroxy-L-lysine + GTP = (5R)-5-phosphooxy-L-lysine + GDP + H(+)</text>
        <dbReference type="Rhea" id="RHEA:19049"/>
        <dbReference type="ChEBI" id="CHEBI:15378"/>
        <dbReference type="ChEBI" id="CHEBI:37565"/>
        <dbReference type="ChEBI" id="CHEBI:57882"/>
        <dbReference type="ChEBI" id="CHEBI:58189"/>
        <dbReference type="ChEBI" id="CHEBI:58357"/>
        <dbReference type="EC" id="2.7.1.81"/>
    </reaction>
</comment>
<dbReference type="GO" id="GO:0047992">
    <property type="term" value="F:hydroxylysine kinase activity"/>
    <property type="evidence" value="ECO:0007669"/>
    <property type="project" value="UniProtKB-EC"/>
</dbReference>
<dbReference type="InterPro" id="IPR050249">
    <property type="entry name" value="Pseudomonas-type_ThrB"/>
</dbReference>
<evidence type="ECO:0000313" key="11">
    <source>
        <dbReference type="Proteomes" id="UP000054715"/>
    </source>
</evidence>
<accession>A0A0W0UH48</accession>
<evidence type="ECO:0000259" key="9">
    <source>
        <dbReference type="Pfam" id="PF01636"/>
    </source>
</evidence>
<dbReference type="GO" id="GO:0005737">
    <property type="term" value="C:cytoplasm"/>
    <property type="evidence" value="ECO:0007669"/>
    <property type="project" value="UniProtKB-SubCell"/>
</dbReference>
<comment type="caution">
    <text evidence="10">The sequence shown here is derived from an EMBL/GenBank/DDBJ whole genome shotgun (WGS) entry which is preliminary data.</text>
</comment>
<dbReference type="Pfam" id="PF01636">
    <property type="entry name" value="APH"/>
    <property type="match status" value="1"/>
</dbReference>
<dbReference type="PATRIC" id="fig|455.5.peg.1447"/>
<dbReference type="Gene3D" id="3.90.1200.10">
    <property type="match status" value="1"/>
</dbReference>
<evidence type="ECO:0000313" key="10">
    <source>
        <dbReference type="EMBL" id="KTD07176.1"/>
    </source>
</evidence>
<dbReference type="RefSeq" id="WP_058449386.1">
    <property type="nucleotide sequence ID" value="NZ_LNYG01000013.1"/>
</dbReference>
<dbReference type="InterPro" id="IPR002575">
    <property type="entry name" value="Aminoglycoside_PTrfase"/>
</dbReference>
<dbReference type="PANTHER" id="PTHR21064">
    <property type="entry name" value="AMINOGLYCOSIDE PHOSPHOTRANSFERASE DOMAIN-CONTAINING PROTEIN-RELATED"/>
    <property type="match status" value="1"/>
</dbReference>
<keyword evidence="2" id="KW-0963">Cytoplasm</keyword>